<accession>A0A9J5W695</accession>
<evidence type="ECO:0000256" key="1">
    <source>
        <dbReference type="SAM" id="MobiDB-lite"/>
    </source>
</evidence>
<dbReference type="EMBL" id="JACXVP010000012">
    <property type="protein sequence ID" value="KAG5570574.1"/>
    <property type="molecule type" value="Genomic_DNA"/>
</dbReference>
<name>A0A9J5W695_SOLCO</name>
<organism evidence="2 3">
    <name type="scientific">Solanum commersonii</name>
    <name type="common">Commerson's wild potato</name>
    <name type="synonym">Commerson's nightshade</name>
    <dbReference type="NCBI Taxonomy" id="4109"/>
    <lineage>
        <taxon>Eukaryota</taxon>
        <taxon>Viridiplantae</taxon>
        <taxon>Streptophyta</taxon>
        <taxon>Embryophyta</taxon>
        <taxon>Tracheophyta</taxon>
        <taxon>Spermatophyta</taxon>
        <taxon>Magnoliopsida</taxon>
        <taxon>eudicotyledons</taxon>
        <taxon>Gunneridae</taxon>
        <taxon>Pentapetalae</taxon>
        <taxon>asterids</taxon>
        <taxon>lamiids</taxon>
        <taxon>Solanales</taxon>
        <taxon>Solanaceae</taxon>
        <taxon>Solanoideae</taxon>
        <taxon>Solaneae</taxon>
        <taxon>Solanum</taxon>
    </lineage>
</organism>
<evidence type="ECO:0000313" key="2">
    <source>
        <dbReference type="EMBL" id="KAG5570574.1"/>
    </source>
</evidence>
<proteinExistence type="predicted"/>
<keyword evidence="3" id="KW-1185">Reference proteome</keyword>
<protein>
    <submittedName>
        <fullName evidence="2">Uncharacterized protein</fullName>
    </submittedName>
</protein>
<evidence type="ECO:0000313" key="3">
    <source>
        <dbReference type="Proteomes" id="UP000824120"/>
    </source>
</evidence>
<feature type="compositionally biased region" description="Low complexity" evidence="1">
    <location>
        <begin position="44"/>
        <end position="56"/>
    </location>
</feature>
<dbReference type="AlphaFoldDB" id="A0A9J5W695"/>
<comment type="caution">
    <text evidence="2">The sequence shown here is derived from an EMBL/GenBank/DDBJ whole genome shotgun (WGS) entry which is preliminary data.</text>
</comment>
<sequence length="125" mass="13654">MGNDSPKKSQTTQQHSKQMEVVPNPVGTAEPPQGAALQSKEGAESSAEASTSLSPSQASGNNPVQSLTLAHHNLAKRMHHLRTRPSEPVQAVGEPNWWCVVGMFDIYLDTIRQNAQNKSVRPYMH</sequence>
<reference evidence="2 3" key="1">
    <citation type="submission" date="2020-09" db="EMBL/GenBank/DDBJ databases">
        <title>De no assembly of potato wild relative species, Solanum commersonii.</title>
        <authorList>
            <person name="Cho K."/>
        </authorList>
    </citation>
    <scope>NUCLEOTIDE SEQUENCE [LARGE SCALE GENOMIC DNA]</scope>
    <source>
        <strain evidence="2">LZ3.2</strain>
        <tissue evidence="2">Leaf</tissue>
    </source>
</reference>
<feature type="compositionally biased region" description="Polar residues" evidence="1">
    <location>
        <begin position="57"/>
        <end position="68"/>
    </location>
</feature>
<dbReference type="Proteomes" id="UP000824120">
    <property type="component" value="Chromosome 12"/>
</dbReference>
<feature type="region of interest" description="Disordered" evidence="1">
    <location>
        <begin position="1"/>
        <end position="72"/>
    </location>
</feature>
<gene>
    <name evidence="2" type="ORF">H5410_060340</name>
</gene>